<dbReference type="HAMAP" id="MF_00252">
    <property type="entry name" value="Lys_tRNA_synth_class2"/>
    <property type="match status" value="1"/>
</dbReference>
<dbReference type="NCBIfam" id="NF001756">
    <property type="entry name" value="PRK00484.1"/>
    <property type="match status" value="1"/>
</dbReference>
<dbReference type="InterPro" id="IPR045864">
    <property type="entry name" value="aa-tRNA-synth_II/BPL/LPL"/>
</dbReference>
<proteinExistence type="inferred from homology"/>
<dbReference type="InterPro" id="IPR044136">
    <property type="entry name" value="Lys-tRNA-ligase_II_N"/>
</dbReference>
<dbReference type="Proteomes" id="UP001141253">
    <property type="component" value="Chromosome 6"/>
</dbReference>
<dbReference type="Gene3D" id="2.40.50.140">
    <property type="entry name" value="Nucleic acid-binding proteins"/>
    <property type="match status" value="1"/>
</dbReference>
<evidence type="ECO:0000313" key="13">
    <source>
        <dbReference type="EMBL" id="KAJ6381789.1"/>
    </source>
</evidence>
<dbReference type="InterPro" id="IPR004365">
    <property type="entry name" value="NA-bd_OB_tRNA"/>
</dbReference>
<evidence type="ECO:0000256" key="11">
    <source>
        <dbReference type="SAM" id="MobiDB-lite"/>
    </source>
</evidence>
<dbReference type="PRINTS" id="PR00982">
    <property type="entry name" value="TRNASYNTHLYS"/>
</dbReference>
<evidence type="ECO:0000256" key="3">
    <source>
        <dbReference type="ARBA" id="ARBA00022598"/>
    </source>
</evidence>
<dbReference type="Gene3D" id="3.30.930.10">
    <property type="entry name" value="Bira Bifunctional Protein, Domain 2"/>
    <property type="match status" value="1"/>
</dbReference>
<evidence type="ECO:0000256" key="9">
    <source>
        <dbReference type="ARBA" id="ARBA00048573"/>
    </source>
</evidence>
<keyword evidence="4" id="KW-0547">Nucleotide-binding</keyword>
<evidence type="ECO:0000256" key="4">
    <source>
        <dbReference type="ARBA" id="ARBA00022741"/>
    </source>
</evidence>
<evidence type="ECO:0000256" key="10">
    <source>
        <dbReference type="RuleBase" id="RU003748"/>
    </source>
</evidence>
<dbReference type="Pfam" id="PF00152">
    <property type="entry name" value="tRNA-synt_2"/>
    <property type="match status" value="1"/>
</dbReference>
<dbReference type="InterPro" id="IPR018149">
    <property type="entry name" value="Lys-tRNA-synth_II_C"/>
</dbReference>
<keyword evidence="14" id="KW-1185">Reference proteome</keyword>
<evidence type="ECO:0000259" key="12">
    <source>
        <dbReference type="PROSITE" id="PS50862"/>
    </source>
</evidence>
<dbReference type="InterPro" id="IPR034762">
    <property type="entry name" value="Lys-tRNA-ligase_II_bac/euk"/>
</dbReference>
<comment type="caution">
    <text evidence="13">The sequence shown here is derived from an EMBL/GenBank/DDBJ whole genome shotgun (WGS) entry which is preliminary data.</text>
</comment>
<gene>
    <name evidence="13" type="ORF">OIU77_030458</name>
</gene>
<evidence type="ECO:0000256" key="2">
    <source>
        <dbReference type="ARBA" id="ARBA00013166"/>
    </source>
</evidence>
<organism evidence="13 14">
    <name type="scientific">Salix suchowensis</name>
    <dbReference type="NCBI Taxonomy" id="1278906"/>
    <lineage>
        <taxon>Eukaryota</taxon>
        <taxon>Viridiplantae</taxon>
        <taxon>Streptophyta</taxon>
        <taxon>Embryophyta</taxon>
        <taxon>Tracheophyta</taxon>
        <taxon>Spermatophyta</taxon>
        <taxon>Magnoliopsida</taxon>
        <taxon>eudicotyledons</taxon>
        <taxon>Gunneridae</taxon>
        <taxon>Pentapetalae</taxon>
        <taxon>rosids</taxon>
        <taxon>fabids</taxon>
        <taxon>Malpighiales</taxon>
        <taxon>Salicaceae</taxon>
        <taxon>Saliceae</taxon>
        <taxon>Salix</taxon>
    </lineage>
</organism>
<evidence type="ECO:0000256" key="1">
    <source>
        <dbReference type="ARBA" id="ARBA00008226"/>
    </source>
</evidence>
<keyword evidence="6" id="KW-0648">Protein biosynthesis</keyword>
<dbReference type="EC" id="6.1.1.6" evidence="2 10"/>
<sequence length="624" mass="71157">MEETDKTISKNALKKELKNKKREEERRQKEEEKARQAAAKASTEVQKSATAADDEDMDPTQYYENRLKYLDAQKGEGKNMYPHKFFVTLSIPEYIDKYGELSNGEHLEDVSVSLSGRIMSKRSSSSKLFFYDLHGLGAKVQVMADASKSGFNEVEFSKLHSSVKRGDIVGVTGFPGLDCYNYHDKKLNLNCDIALFKPFPPLSVCALVQQLLFPWICILVESIELSQEKQKSGPGSDASVKKSEVWTPGSVRNPEAYILKDQETRYRQRYLDLMLNLEVQQIFKTRSKIIKYIKNFLDDLDFLEVETPMMNMIPGGAAARPFVTHHNDLNMKLYMRIAPELYLKELVVGGLDRVYEIGKQFRNEGIDLTHNPEFTTCEFYMAYADYNDLMELTEKMLSGMVKELTGGYKIKYHANGLDKDPIEIDFTPPFRRIDMIEELEKMANLNIPKDLSSDEAIKYLVAACERFEVKCPPPQTTTRLLDKLVGHFLEETCVNPSFIINHPEIMSPLAKWHRSKPGLTERFELFVNKHEICNAYTELNDPVVQRQRFEAQLKDRQSGDDEAMALDETFCMALEYGLPPTGGWGLGIDRLAMLLTDSQNIKEVLLFPAMKPQDEPPAKATSGA</sequence>
<dbReference type="PROSITE" id="PS50862">
    <property type="entry name" value="AA_TRNA_LIGASE_II"/>
    <property type="match status" value="1"/>
</dbReference>
<keyword evidence="3" id="KW-0436">Ligase</keyword>
<dbReference type="InterPro" id="IPR004364">
    <property type="entry name" value="Aa-tRNA-synt_II"/>
</dbReference>
<name>A0ABQ9BC07_9ROSI</name>
<reference evidence="13" key="1">
    <citation type="submission" date="2022-10" db="EMBL/GenBank/DDBJ databases">
        <authorList>
            <person name="Hyden B.L."/>
            <person name="Feng K."/>
            <person name="Yates T."/>
            <person name="Jawdy S."/>
            <person name="Smart L.B."/>
            <person name="Muchero W."/>
        </authorList>
    </citation>
    <scope>NUCLEOTIDE SEQUENCE</scope>
    <source>
        <tissue evidence="13">Shoot tip</tissue>
    </source>
</reference>
<reference evidence="13" key="2">
    <citation type="journal article" date="2023" name="Int. J. Mol. Sci.">
        <title>De Novo Assembly and Annotation of 11 Diverse Shrub Willow (Salix) Genomes Reveals Novel Gene Organization in Sex-Linked Regions.</title>
        <authorList>
            <person name="Hyden B."/>
            <person name="Feng K."/>
            <person name="Yates T.B."/>
            <person name="Jawdy S."/>
            <person name="Cereghino C."/>
            <person name="Smart L.B."/>
            <person name="Muchero W."/>
        </authorList>
    </citation>
    <scope>NUCLEOTIDE SEQUENCE</scope>
    <source>
        <tissue evidence="13">Shoot tip</tissue>
    </source>
</reference>
<comment type="catalytic activity">
    <reaction evidence="9 10">
        <text>tRNA(Lys) + L-lysine + ATP = L-lysyl-tRNA(Lys) + AMP + diphosphate</text>
        <dbReference type="Rhea" id="RHEA:20792"/>
        <dbReference type="Rhea" id="RHEA-COMP:9696"/>
        <dbReference type="Rhea" id="RHEA-COMP:9697"/>
        <dbReference type="ChEBI" id="CHEBI:30616"/>
        <dbReference type="ChEBI" id="CHEBI:32551"/>
        <dbReference type="ChEBI" id="CHEBI:33019"/>
        <dbReference type="ChEBI" id="CHEBI:78442"/>
        <dbReference type="ChEBI" id="CHEBI:78529"/>
        <dbReference type="ChEBI" id="CHEBI:456215"/>
        <dbReference type="EC" id="6.1.1.6"/>
    </reaction>
</comment>
<dbReference type="CDD" id="cd04322">
    <property type="entry name" value="LysRS_N"/>
    <property type="match status" value="1"/>
</dbReference>
<evidence type="ECO:0000313" key="14">
    <source>
        <dbReference type="Proteomes" id="UP001141253"/>
    </source>
</evidence>
<feature type="domain" description="Aminoacyl-transfer RNA synthetases class-II family profile" evidence="12">
    <location>
        <begin position="283"/>
        <end position="612"/>
    </location>
</feature>
<comment type="similarity">
    <text evidence="1">Belongs to the class-II aminoacyl-tRNA synthetase family.</text>
</comment>
<dbReference type="NCBIfam" id="TIGR00499">
    <property type="entry name" value="lysS_bact"/>
    <property type="match status" value="1"/>
</dbReference>
<dbReference type="CDD" id="cd00775">
    <property type="entry name" value="LysRS_core"/>
    <property type="match status" value="1"/>
</dbReference>
<dbReference type="PANTHER" id="PTHR42918:SF9">
    <property type="entry name" value="LYSINE--TRNA LIGASE"/>
    <property type="match status" value="1"/>
</dbReference>
<evidence type="ECO:0000256" key="6">
    <source>
        <dbReference type="ARBA" id="ARBA00022917"/>
    </source>
</evidence>
<feature type="compositionally biased region" description="Basic and acidic residues" evidence="11">
    <location>
        <begin position="1"/>
        <end position="35"/>
    </location>
</feature>
<evidence type="ECO:0000256" key="8">
    <source>
        <dbReference type="ARBA" id="ARBA00030563"/>
    </source>
</evidence>
<dbReference type="PIRSF" id="PIRSF039101">
    <property type="entry name" value="LysRS2"/>
    <property type="match status" value="1"/>
</dbReference>
<accession>A0ABQ9BC07</accession>
<dbReference type="InterPro" id="IPR002313">
    <property type="entry name" value="Lys-tRNA-ligase_II"/>
</dbReference>
<dbReference type="InterPro" id="IPR006195">
    <property type="entry name" value="aa-tRNA-synth_II"/>
</dbReference>
<keyword evidence="5" id="KW-0067">ATP-binding</keyword>
<dbReference type="EMBL" id="JAPFFI010000009">
    <property type="protein sequence ID" value="KAJ6381789.1"/>
    <property type="molecule type" value="Genomic_DNA"/>
</dbReference>
<feature type="region of interest" description="Disordered" evidence="11">
    <location>
        <begin position="1"/>
        <end position="58"/>
    </location>
</feature>
<dbReference type="SUPFAM" id="SSF55681">
    <property type="entry name" value="Class II aaRS and biotin synthetases"/>
    <property type="match status" value="1"/>
</dbReference>
<evidence type="ECO:0000256" key="7">
    <source>
        <dbReference type="ARBA" id="ARBA00023146"/>
    </source>
</evidence>
<protein>
    <recommendedName>
        <fullName evidence="2 10">Lysine--tRNA ligase</fullName>
        <ecNumber evidence="2 10">6.1.1.6</ecNumber>
    </recommendedName>
    <alternativeName>
        <fullName evidence="8 10">Lysyl-tRNA synthetase</fullName>
    </alternativeName>
</protein>
<dbReference type="InterPro" id="IPR012340">
    <property type="entry name" value="NA-bd_OB-fold"/>
</dbReference>
<dbReference type="SUPFAM" id="SSF50249">
    <property type="entry name" value="Nucleic acid-binding proteins"/>
    <property type="match status" value="1"/>
</dbReference>
<evidence type="ECO:0000256" key="5">
    <source>
        <dbReference type="ARBA" id="ARBA00022840"/>
    </source>
</evidence>
<dbReference type="Pfam" id="PF01336">
    <property type="entry name" value="tRNA_anti-codon"/>
    <property type="match status" value="1"/>
</dbReference>
<dbReference type="PANTHER" id="PTHR42918">
    <property type="entry name" value="LYSYL-TRNA SYNTHETASE"/>
    <property type="match status" value="1"/>
</dbReference>
<keyword evidence="7" id="KW-0030">Aminoacyl-tRNA synthetase</keyword>